<feature type="compositionally biased region" description="Basic and acidic residues" evidence="1">
    <location>
        <begin position="372"/>
        <end position="397"/>
    </location>
</feature>
<feature type="compositionally biased region" description="Basic residues" evidence="1">
    <location>
        <begin position="93"/>
        <end position="102"/>
    </location>
</feature>
<evidence type="ECO:0000256" key="1">
    <source>
        <dbReference type="SAM" id="MobiDB-lite"/>
    </source>
</evidence>
<gene>
    <name evidence="2" type="ORF">THAOC_10725</name>
</gene>
<feature type="region of interest" description="Disordered" evidence="1">
    <location>
        <begin position="512"/>
        <end position="533"/>
    </location>
</feature>
<dbReference type="EMBL" id="AGNL01011985">
    <property type="protein sequence ID" value="EJK68127.1"/>
    <property type="molecule type" value="Genomic_DNA"/>
</dbReference>
<dbReference type="Proteomes" id="UP000266841">
    <property type="component" value="Unassembled WGS sequence"/>
</dbReference>
<keyword evidence="3" id="KW-1185">Reference proteome</keyword>
<organism evidence="2 3">
    <name type="scientific">Thalassiosira oceanica</name>
    <name type="common">Marine diatom</name>
    <dbReference type="NCBI Taxonomy" id="159749"/>
    <lineage>
        <taxon>Eukaryota</taxon>
        <taxon>Sar</taxon>
        <taxon>Stramenopiles</taxon>
        <taxon>Ochrophyta</taxon>
        <taxon>Bacillariophyta</taxon>
        <taxon>Coscinodiscophyceae</taxon>
        <taxon>Thalassiosirophycidae</taxon>
        <taxon>Thalassiosirales</taxon>
        <taxon>Thalassiosiraceae</taxon>
        <taxon>Thalassiosira</taxon>
    </lineage>
</organism>
<evidence type="ECO:0000313" key="2">
    <source>
        <dbReference type="EMBL" id="EJK68127.1"/>
    </source>
</evidence>
<sequence length="533" mass="57901">MRGGGAGASRETNGGGAEVKTGEAVSPDEATALKAPAGTVADPSSSSSSPSKLQASADGEIPADRLNGSEGGRRRGARASRPTRTSSFDYSPHVRKYSRRKGTAGSEDGKGAAADAVPSSSEGKAAAVGKGDDDRASKKRKRGPGRPRKDGKERRGRGRPRKDAAKYPLGKVPERREPPPKTPAELYGRIQKSRDRLFFVAYRQDDDDDEKQRSPPGGGNKRPSSAGGRRRTEQRKHWYLVRVDVGTAERQLDMRPEESGEYYVEFYAKASYDCGVLLVGRPLEAGVSSSHEMRVRPDTRSRYWLDFREFHYEGDDMIVGRSHEINPNAPKAIARRLLDLARRTSDDGQDGDGDMTNGDGDEKDGGETSADGNDKKDDGEKAADGNDKTENGNDKTENGNAKNDDDDDGDSVGSDSSESRRIMLEYNAPDLGKYTPWADIVNLVDPGVRLVGPFDFEDVPDPPPAALDEETLRGYDGRTRALYEANRAGLCVRDRVPQERWGELMLALSERDDGIEPPTVLRPGDSEDGPACT</sequence>
<feature type="compositionally biased region" description="Basic residues" evidence="1">
    <location>
        <begin position="137"/>
        <end position="146"/>
    </location>
</feature>
<name>K0TCD0_THAOC</name>
<feature type="compositionally biased region" description="Gly residues" evidence="1">
    <location>
        <begin position="1"/>
        <end position="17"/>
    </location>
</feature>
<evidence type="ECO:0000313" key="3">
    <source>
        <dbReference type="Proteomes" id="UP000266841"/>
    </source>
</evidence>
<feature type="region of interest" description="Disordered" evidence="1">
    <location>
        <begin position="1"/>
        <end position="191"/>
    </location>
</feature>
<feature type="compositionally biased region" description="Acidic residues" evidence="1">
    <location>
        <begin position="347"/>
        <end position="364"/>
    </location>
</feature>
<reference evidence="2 3" key="1">
    <citation type="journal article" date="2012" name="Genome Biol.">
        <title>Genome and low-iron response of an oceanic diatom adapted to chronic iron limitation.</title>
        <authorList>
            <person name="Lommer M."/>
            <person name="Specht M."/>
            <person name="Roy A.S."/>
            <person name="Kraemer L."/>
            <person name="Andreson R."/>
            <person name="Gutowska M.A."/>
            <person name="Wolf J."/>
            <person name="Bergner S.V."/>
            <person name="Schilhabel M.B."/>
            <person name="Klostermeier U.C."/>
            <person name="Beiko R.G."/>
            <person name="Rosenstiel P."/>
            <person name="Hippler M."/>
            <person name="Laroche J."/>
        </authorList>
    </citation>
    <scope>NUCLEOTIDE SEQUENCE [LARGE SCALE GENOMIC DNA]</scope>
    <source>
        <strain evidence="2 3">CCMP1005</strain>
    </source>
</reference>
<dbReference type="AlphaFoldDB" id="K0TCD0"/>
<accession>K0TCD0</accession>
<protein>
    <submittedName>
        <fullName evidence="2">Uncharacterized protein</fullName>
    </submittedName>
</protein>
<feature type="region of interest" description="Disordered" evidence="1">
    <location>
        <begin position="205"/>
        <end position="233"/>
    </location>
</feature>
<comment type="caution">
    <text evidence="2">The sequence shown here is derived from an EMBL/GenBank/DDBJ whole genome shotgun (WGS) entry which is preliminary data.</text>
</comment>
<proteinExistence type="predicted"/>
<feature type="non-terminal residue" evidence="2">
    <location>
        <position position="533"/>
    </location>
</feature>
<feature type="region of interest" description="Disordered" evidence="1">
    <location>
        <begin position="343"/>
        <end position="420"/>
    </location>
</feature>